<evidence type="ECO:0000256" key="2">
    <source>
        <dbReference type="ARBA" id="ARBA00022475"/>
    </source>
</evidence>
<evidence type="ECO:0000256" key="6">
    <source>
        <dbReference type="SAM" id="Coils"/>
    </source>
</evidence>
<dbReference type="Proteomes" id="UP000184225">
    <property type="component" value="Unassembled WGS sequence"/>
</dbReference>
<keyword evidence="2" id="KW-1003">Cell membrane</keyword>
<feature type="coiled-coil region" evidence="6">
    <location>
        <begin position="267"/>
        <end position="301"/>
    </location>
</feature>
<keyword evidence="9" id="KW-1185">Reference proteome</keyword>
<organism evidence="8 9">
    <name type="scientific">Mesonia phycicola</name>
    <dbReference type="NCBI Taxonomy" id="579105"/>
    <lineage>
        <taxon>Bacteria</taxon>
        <taxon>Pseudomonadati</taxon>
        <taxon>Bacteroidota</taxon>
        <taxon>Flavobacteriia</taxon>
        <taxon>Flavobacteriales</taxon>
        <taxon>Flavobacteriaceae</taxon>
        <taxon>Mesonia</taxon>
    </lineage>
</organism>
<dbReference type="InterPro" id="IPR017039">
    <property type="entry name" value="Virul_fac_BrkB"/>
</dbReference>
<feature type="transmembrane region" description="Helical" evidence="7">
    <location>
        <begin position="74"/>
        <end position="95"/>
    </location>
</feature>
<comment type="subcellular location">
    <subcellularLocation>
        <location evidence="1">Cell membrane</location>
        <topology evidence="1">Multi-pass membrane protein</topology>
    </subcellularLocation>
</comment>
<dbReference type="GO" id="GO:0005886">
    <property type="term" value="C:plasma membrane"/>
    <property type="evidence" value="ECO:0007669"/>
    <property type="project" value="UniProtKB-SubCell"/>
</dbReference>
<protein>
    <submittedName>
        <fullName evidence="8">Membrane protein</fullName>
    </submittedName>
</protein>
<evidence type="ECO:0000256" key="3">
    <source>
        <dbReference type="ARBA" id="ARBA00022692"/>
    </source>
</evidence>
<sequence length="310" mass="34299">MKNNPFEQSAVIAYYTLFSLPSLLVIVVSVAGYFYGREAIQNQITSEFAVFIGEGAAEAINTMISNAFLEGGSIITILFGIGMLLFGATGAFFQLKRAMNRVWGVRAKKDNFQRILLDRAISLGMILVIGFMLLVSLVISAVIQGLGDYLRNFAPEITSFALSIFNFLISYIFIGLLFAGVFKLLPDIKINWKITFVGASVTTILFLVGEFLLGFYFGQSDPTSVYGGASSVILILLWVFYSCLIMLFGAEFTVQYALFRGVNVTPNSLAESALKQELEELKQREKDIKKKEKLLDELGEDGPGEHAEQF</sequence>
<dbReference type="PIRSF" id="PIRSF035875">
    <property type="entry name" value="RNase_BN"/>
    <property type="match status" value="1"/>
</dbReference>
<evidence type="ECO:0000313" key="9">
    <source>
        <dbReference type="Proteomes" id="UP000184225"/>
    </source>
</evidence>
<dbReference type="PANTHER" id="PTHR30213:SF1">
    <property type="entry name" value="INNER MEMBRANE PROTEIN YHJD"/>
    <property type="match status" value="1"/>
</dbReference>
<feature type="transmembrane region" description="Helical" evidence="7">
    <location>
        <begin position="116"/>
        <end position="143"/>
    </location>
</feature>
<dbReference type="AlphaFoldDB" id="A0A1M6BUC7"/>
<accession>A0A1M6BUC7</accession>
<evidence type="ECO:0000256" key="1">
    <source>
        <dbReference type="ARBA" id="ARBA00004651"/>
    </source>
</evidence>
<name>A0A1M6BUC7_9FLAO</name>
<reference evidence="8 9" key="1">
    <citation type="submission" date="2016-11" db="EMBL/GenBank/DDBJ databases">
        <authorList>
            <person name="Jaros S."/>
            <person name="Januszkiewicz K."/>
            <person name="Wedrychowicz H."/>
        </authorList>
    </citation>
    <scope>NUCLEOTIDE SEQUENCE [LARGE SCALE GENOMIC DNA]</scope>
    <source>
        <strain evidence="8 9">DSM 21425</strain>
    </source>
</reference>
<feature type="transmembrane region" description="Helical" evidence="7">
    <location>
        <begin position="194"/>
        <end position="217"/>
    </location>
</feature>
<feature type="transmembrane region" description="Helical" evidence="7">
    <location>
        <begin position="12"/>
        <end position="36"/>
    </location>
</feature>
<feature type="transmembrane region" description="Helical" evidence="7">
    <location>
        <begin position="163"/>
        <end position="182"/>
    </location>
</feature>
<proteinExistence type="predicted"/>
<dbReference type="STRING" id="579105.SAMN04488096_102219"/>
<evidence type="ECO:0000256" key="5">
    <source>
        <dbReference type="ARBA" id="ARBA00023136"/>
    </source>
</evidence>
<evidence type="ECO:0000256" key="7">
    <source>
        <dbReference type="SAM" id="Phobius"/>
    </source>
</evidence>
<keyword evidence="6" id="KW-0175">Coiled coil</keyword>
<keyword evidence="3 7" id="KW-0812">Transmembrane</keyword>
<dbReference type="EMBL" id="FQYY01000002">
    <property type="protein sequence ID" value="SHI52203.1"/>
    <property type="molecule type" value="Genomic_DNA"/>
</dbReference>
<evidence type="ECO:0000256" key="4">
    <source>
        <dbReference type="ARBA" id="ARBA00022989"/>
    </source>
</evidence>
<dbReference type="Pfam" id="PF03631">
    <property type="entry name" value="Virul_fac_BrkB"/>
    <property type="match status" value="1"/>
</dbReference>
<feature type="transmembrane region" description="Helical" evidence="7">
    <location>
        <begin position="229"/>
        <end position="250"/>
    </location>
</feature>
<keyword evidence="4 7" id="KW-1133">Transmembrane helix</keyword>
<keyword evidence="5 7" id="KW-0472">Membrane</keyword>
<evidence type="ECO:0000313" key="8">
    <source>
        <dbReference type="EMBL" id="SHI52203.1"/>
    </source>
</evidence>
<gene>
    <name evidence="8" type="ORF">SAMN04488096_102219</name>
</gene>
<dbReference type="PANTHER" id="PTHR30213">
    <property type="entry name" value="INNER MEMBRANE PROTEIN YHJD"/>
    <property type="match status" value="1"/>
</dbReference>